<name>A0A7C9D5Z6_OPUST</name>
<proteinExistence type="predicted"/>
<evidence type="ECO:0000256" key="1">
    <source>
        <dbReference type="SAM" id="MobiDB-lite"/>
    </source>
</evidence>
<reference evidence="2" key="1">
    <citation type="journal article" date="2013" name="J. Plant Res.">
        <title>Effect of fungi and light on seed germination of three Opuntia species from semiarid lands of central Mexico.</title>
        <authorList>
            <person name="Delgado-Sanchez P."/>
            <person name="Jimenez-Bremont J.F."/>
            <person name="Guerrero-Gonzalez Mde L."/>
            <person name="Flores J."/>
        </authorList>
    </citation>
    <scope>NUCLEOTIDE SEQUENCE</scope>
    <source>
        <tissue evidence="2">Cladode</tissue>
    </source>
</reference>
<evidence type="ECO:0000313" key="2">
    <source>
        <dbReference type="EMBL" id="MBA4633867.1"/>
    </source>
</evidence>
<dbReference type="AlphaFoldDB" id="A0A7C9D5Z6"/>
<accession>A0A7C9D5Z6</accession>
<dbReference type="EMBL" id="GISG01088657">
    <property type="protein sequence ID" value="MBA4633866.1"/>
    <property type="molecule type" value="Transcribed_RNA"/>
</dbReference>
<feature type="region of interest" description="Disordered" evidence="1">
    <location>
        <begin position="1"/>
        <end position="80"/>
    </location>
</feature>
<organism evidence="2">
    <name type="scientific">Opuntia streptacantha</name>
    <name type="common">Prickly pear cactus</name>
    <name type="synonym">Opuntia cardona</name>
    <dbReference type="NCBI Taxonomy" id="393608"/>
    <lineage>
        <taxon>Eukaryota</taxon>
        <taxon>Viridiplantae</taxon>
        <taxon>Streptophyta</taxon>
        <taxon>Embryophyta</taxon>
        <taxon>Tracheophyta</taxon>
        <taxon>Spermatophyta</taxon>
        <taxon>Magnoliopsida</taxon>
        <taxon>eudicotyledons</taxon>
        <taxon>Gunneridae</taxon>
        <taxon>Pentapetalae</taxon>
        <taxon>Caryophyllales</taxon>
        <taxon>Cactineae</taxon>
        <taxon>Cactaceae</taxon>
        <taxon>Opuntioideae</taxon>
        <taxon>Opuntia</taxon>
    </lineage>
</organism>
<reference evidence="2" key="2">
    <citation type="submission" date="2020-07" db="EMBL/GenBank/DDBJ databases">
        <authorList>
            <person name="Vera ALvarez R."/>
            <person name="Arias-Moreno D.M."/>
            <person name="Jimenez-Jacinto V."/>
            <person name="Jimenez-Bremont J.F."/>
            <person name="Swaminathan K."/>
            <person name="Moose S.P."/>
            <person name="Guerrero-Gonzalez M.L."/>
            <person name="Marino-Ramirez L."/>
            <person name="Landsman D."/>
            <person name="Rodriguez-Kessler M."/>
            <person name="Delgado-Sanchez P."/>
        </authorList>
    </citation>
    <scope>NUCLEOTIDE SEQUENCE</scope>
    <source>
        <tissue evidence="2">Cladode</tissue>
    </source>
</reference>
<sequence>MPYPNTDQESTSSPTDTPSYNACPSPMEEQMHHKNTTPPPFYAVFLAQQPQASTQQPHSSLSSFSPRPQNRTHTFSSSSYCNTSSWLYPSVLHYFGSISYRPSPQNSVLERAPLMGRSRATQNRRTQRVLREEGGVCEGFEKMGGR</sequence>
<feature type="compositionally biased region" description="Polar residues" evidence="1">
    <location>
        <begin position="48"/>
        <end position="75"/>
    </location>
</feature>
<dbReference type="EMBL" id="GISG01088658">
    <property type="protein sequence ID" value="MBA4633867.1"/>
    <property type="molecule type" value="Transcribed_RNA"/>
</dbReference>
<protein>
    <submittedName>
        <fullName evidence="2">Uncharacterized protein</fullName>
    </submittedName>
</protein>
<feature type="compositionally biased region" description="Polar residues" evidence="1">
    <location>
        <begin position="1"/>
        <end position="22"/>
    </location>
</feature>